<dbReference type="AlphaFoldDB" id="A0A1B9I1X7"/>
<dbReference type="InterPro" id="IPR032157">
    <property type="entry name" value="PAC4"/>
</dbReference>
<evidence type="ECO:0000313" key="3">
    <source>
        <dbReference type="Proteomes" id="UP000094020"/>
    </source>
</evidence>
<evidence type="ECO:0000313" key="1">
    <source>
        <dbReference type="EMBL" id="OCF49556.1"/>
    </source>
</evidence>
<dbReference type="STRING" id="1296096.A0A1B9I1X7"/>
<accession>A0A1B9I1X7</accession>
<dbReference type="KEGG" id="kpin:30172447"/>
<reference evidence="1" key="1">
    <citation type="submission" date="2013-07" db="EMBL/GenBank/DDBJ databases">
        <title>The Genome Sequence of Cryptococcus pinus CBS10737.</title>
        <authorList>
            <consortium name="The Broad Institute Genome Sequencing Platform"/>
            <person name="Cuomo C."/>
            <person name="Litvintseva A."/>
            <person name="Chen Y."/>
            <person name="Heitman J."/>
            <person name="Sun S."/>
            <person name="Springer D."/>
            <person name="Dromer F."/>
            <person name="Young S.K."/>
            <person name="Zeng Q."/>
            <person name="Gargeya S."/>
            <person name="Fitzgerald M."/>
            <person name="Abouelleil A."/>
            <person name="Alvarado L."/>
            <person name="Berlin A.M."/>
            <person name="Chapman S.B."/>
            <person name="Dewar J."/>
            <person name="Goldberg J."/>
            <person name="Griggs A."/>
            <person name="Gujja S."/>
            <person name="Hansen M."/>
            <person name="Howarth C."/>
            <person name="Imamovic A."/>
            <person name="Larimer J."/>
            <person name="McCowan C."/>
            <person name="Murphy C."/>
            <person name="Pearson M."/>
            <person name="Priest M."/>
            <person name="Roberts A."/>
            <person name="Saif S."/>
            <person name="Shea T."/>
            <person name="Sykes S."/>
            <person name="Wortman J."/>
            <person name="Nusbaum C."/>
            <person name="Birren B."/>
        </authorList>
    </citation>
    <scope>NUCLEOTIDE SEQUENCE [LARGE SCALE GENOMIC DNA]</scope>
    <source>
        <strain evidence="1">CBS 10737</strain>
    </source>
</reference>
<dbReference type="RefSeq" id="XP_019010775.1">
    <property type="nucleotide sequence ID" value="XM_019155817.1"/>
</dbReference>
<proteinExistence type="predicted"/>
<reference evidence="1" key="3">
    <citation type="submission" date="2016-07" db="EMBL/GenBank/DDBJ databases">
        <title>Evolution of pathogenesis and genome organization in the Tremellales.</title>
        <authorList>
            <person name="Cuomo C."/>
            <person name="Litvintseva A."/>
            <person name="Heitman J."/>
            <person name="Chen Y."/>
            <person name="Sun S."/>
            <person name="Springer D."/>
            <person name="Dromer F."/>
            <person name="Young S."/>
            <person name="Zeng Q."/>
            <person name="Chapman S."/>
            <person name="Gujja S."/>
            <person name="Saif S."/>
            <person name="Birren B."/>
        </authorList>
    </citation>
    <scope>NUCLEOTIDE SEQUENCE</scope>
    <source>
        <strain evidence="1">CBS 10737</strain>
    </source>
</reference>
<evidence type="ECO:0008006" key="4">
    <source>
        <dbReference type="Google" id="ProtNLM"/>
    </source>
</evidence>
<dbReference type="EMBL" id="KI894011">
    <property type="protein sequence ID" value="OCF49556.1"/>
    <property type="molecule type" value="Genomic_DNA"/>
</dbReference>
<dbReference type="OrthoDB" id="368507at2759"/>
<dbReference type="EMBL" id="CP144523">
    <property type="protein sequence ID" value="WWC70394.1"/>
    <property type="molecule type" value="Genomic_DNA"/>
</dbReference>
<dbReference type="Proteomes" id="UP000094020">
    <property type="component" value="Chromosome 5"/>
</dbReference>
<keyword evidence="3" id="KW-1185">Reference proteome</keyword>
<dbReference type="GeneID" id="30172447"/>
<gene>
    <name evidence="1" type="ORF">I206_04078</name>
    <name evidence="2" type="ORF">I206_104344</name>
</gene>
<protein>
    <recommendedName>
        <fullName evidence="4">Proteasome assembly chaperone 4</fullName>
    </recommendedName>
</protein>
<reference evidence="2" key="2">
    <citation type="submission" date="2013-07" db="EMBL/GenBank/DDBJ databases">
        <authorList>
            <consortium name="The Broad Institute Genome Sequencing Platform"/>
            <person name="Cuomo C."/>
            <person name="Litvintseva A."/>
            <person name="Chen Y."/>
            <person name="Heitman J."/>
            <person name="Sun S."/>
            <person name="Springer D."/>
            <person name="Dromer F."/>
            <person name="Young S.K."/>
            <person name="Zeng Q."/>
            <person name="Gargeya S."/>
            <person name="Fitzgerald M."/>
            <person name="Abouelleil A."/>
            <person name="Alvarado L."/>
            <person name="Berlin A.M."/>
            <person name="Chapman S.B."/>
            <person name="Dewar J."/>
            <person name="Goldberg J."/>
            <person name="Griggs A."/>
            <person name="Gujja S."/>
            <person name="Hansen M."/>
            <person name="Howarth C."/>
            <person name="Imamovic A."/>
            <person name="Larimer J."/>
            <person name="McCowan C."/>
            <person name="Murphy C."/>
            <person name="Pearson M."/>
            <person name="Priest M."/>
            <person name="Roberts A."/>
            <person name="Saif S."/>
            <person name="Shea T."/>
            <person name="Sykes S."/>
            <person name="Wortman J."/>
            <person name="Nusbaum C."/>
            <person name="Birren B."/>
        </authorList>
    </citation>
    <scope>NUCLEOTIDE SEQUENCE</scope>
    <source>
        <strain evidence="2">CBS 10737</strain>
    </source>
</reference>
<reference evidence="2" key="4">
    <citation type="submission" date="2024-02" db="EMBL/GenBank/DDBJ databases">
        <title>Comparative genomics of Cryptococcus and Kwoniella reveals pathogenesis evolution and contrasting modes of karyotype evolution via chromosome fusion or intercentromeric recombination.</title>
        <authorList>
            <person name="Coelho M.A."/>
            <person name="David-Palma M."/>
            <person name="Shea T."/>
            <person name="Bowers K."/>
            <person name="McGinley-Smith S."/>
            <person name="Mohammad A.W."/>
            <person name="Gnirke A."/>
            <person name="Yurkov A.M."/>
            <person name="Nowrousian M."/>
            <person name="Sun S."/>
            <person name="Cuomo C.A."/>
            <person name="Heitman J."/>
        </authorList>
    </citation>
    <scope>NUCLEOTIDE SEQUENCE</scope>
    <source>
        <strain evidence="2">CBS 10737</strain>
    </source>
</reference>
<dbReference type="GO" id="GO:0043248">
    <property type="term" value="P:proteasome assembly"/>
    <property type="evidence" value="ECO:0007669"/>
    <property type="project" value="InterPro"/>
</dbReference>
<sequence>MSLEPKIKTYYQTLPSPLPNSPSFVFHLTRLVDTLMIWVGTGSPADPTSDIENIIVGEKKIASDWAVAMPSRGNIPVTATPIYRAGASDYALPMSQRLARKFPSNQIHLSLSLPSSLTSQSGPNLDPYASKLLLIMEKKLVTWLSEVIEAEQTV</sequence>
<organism evidence="1">
    <name type="scientific">Kwoniella pini CBS 10737</name>
    <dbReference type="NCBI Taxonomy" id="1296096"/>
    <lineage>
        <taxon>Eukaryota</taxon>
        <taxon>Fungi</taxon>
        <taxon>Dikarya</taxon>
        <taxon>Basidiomycota</taxon>
        <taxon>Agaricomycotina</taxon>
        <taxon>Tremellomycetes</taxon>
        <taxon>Tremellales</taxon>
        <taxon>Cryptococcaceae</taxon>
        <taxon>Kwoniella</taxon>
    </lineage>
</organism>
<dbReference type="PANTHER" id="PTHR33559">
    <property type="entry name" value="PROTEASOME ASSEMBLY CHAPERONE 4"/>
    <property type="match status" value="1"/>
</dbReference>
<dbReference type="Pfam" id="PF16093">
    <property type="entry name" value="PAC4"/>
    <property type="match status" value="1"/>
</dbReference>
<dbReference type="PANTHER" id="PTHR33559:SF1">
    <property type="entry name" value="PROTEASOME ASSEMBLY CHAPERONE 4"/>
    <property type="match status" value="1"/>
</dbReference>
<name>A0A1B9I1X7_9TREE</name>
<evidence type="ECO:0000313" key="2">
    <source>
        <dbReference type="EMBL" id="WWC70394.1"/>
    </source>
</evidence>